<comment type="caution">
    <text evidence="3">The sequence shown here is derived from an EMBL/GenBank/DDBJ whole genome shotgun (WGS) entry which is preliminary data.</text>
</comment>
<dbReference type="AlphaFoldDB" id="A0A5J9VCJ9"/>
<sequence>MPSPCLLLRPPLAFSSSRLPVFPSPKTLHLSRAPRLRPLRLPAAARRPPSASGRSGEARLADDDGFIPIARCYEGHLARLELSGAARREQAVAAAAAADGGAAAEAHLAACSDAMAIEAFLPVADGGSAASTRVILQAKEVEDKASKIKKQLGSDFFTENEPDTESALAMAFKQVVMHRLSNFQVEVFSPGSERDLHDLGRPQKVSVDFSISSSDEKFLSSLAEAIFSCVIEDARNDYLGGTKGSSFQKRQLSCSIDSSVCIHRISEAEVVKNAKKCLESFNLAKSSNKVHKSKNGWWSAPNYESLAKLGGTEFVLWVNEYIPTYKLQINVKAFDNMILEGRHELENACWEVLLSHFQLAELGNVLDMYFEDQFTLPGKTFHPHWNSGPSKIKKNNGYLKNLYPLFAGSCIVLLVSIIAQLCWPRSLRDKRLSHASLSQSYCSDIHYLDESEIQDYCTWVVKTIKDSFGFSGDVMVDTNIGAWVGELPECFMDIGSKDNAASDDVHHPNDYSQETLRNIASFQVVMSEEDRVVGFQPTNRLAVNHWATNPLAKLLYNGRVLSPGFAVTRCCADAWTYAIAD</sequence>
<reference evidence="3 4" key="1">
    <citation type="journal article" date="2019" name="Sci. Rep.">
        <title>A high-quality genome of Eragrostis curvula grass provides insights into Poaceae evolution and supports new strategies to enhance forage quality.</title>
        <authorList>
            <person name="Carballo J."/>
            <person name="Santos B.A.C.M."/>
            <person name="Zappacosta D."/>
            <person name="Garbus I."/>
            <person name="Selva J.P."/>
            <person name="Gallo C.A."/>
            <person name="Diaz A."/>
            <person name="Albertini E."/>
            <person name="Caccamo M."/>
            <person name="Echenique V."/>
        </authorList>
    </citation>
    <scope>NUCLEOTIDE SEQUENCE [LARGE SCALE GENOMIC DNA]</scope>
    <source>
        <strain evidence="4">cv. Victoria</strain>
        <tissue evidence="3">Leaf</tissue>
    </source>
</reference>
<feature type="compositionally biased region" description="Low complexity" evidence="1">
    <location>
        <begin position="39"/>
        <end position="55"/>
    </location>
</feature>
<evidence type="ECO:0000256" key="2">
    <source>
        <dbReference type="SAM" id="Phobius"/>
    </source>
</evidence>
<dbReference type="PANTHER" id="PTHR35694">
    <property type="entry name" value="DENEDDYLASE"/>
    <property type="match status" value="1"/>
</dbReference>
<keyword evidence="4" id="KW-1185">Reference proteome</keyword>
<proteinExistence type="predicted"/>
<feature type="transmembrane region" description="Helical" evidence="2">
    <location>
        <begin position="402"/>
        <end position="423"/>
    </location>
</feature>
<feature type="non-terminal residue" evidence="3">
    <location>
        <position position="1"/>
    </location>
</feature>
<feature type="region of interest" description="Disordered" evidence="1">
    <location>
        <begin position="39"/>
        <end position="59"/>
    </location>
</feature>
<keyword evidence="2" id="KW-1133">Transmembrane helix</keyword>
<dbReference type="Proteomes" id="UP000324897">
    <property type="component" value="Chromosome 1"/>
</dbReference>
<keyword evidence="2" id="KW-0812">Transmembrane</keyword>
<dbReference type="PANTHER" id="PTHR35694:SF1">
    <property type="entry name" value="DENEDDYLASE"/>
    <property type="match status" value="1"/>
</dbReference>
<evidence type="ECO:0000313" key="4">
    <source>
        <dbReference type="Proteomes" id="UP000324897"/>
    </source>
</evidence>
<gene>
    <name evidence="3" type="ORF">EJB05_25529</name>
</gene>
<accession>A0A5J9VCJ9</accession>
<evidence type="ECO:0000256" key="1">
    <source>
        <dbReference type="SAM" id="MobiDB-lite"/>
    </source>
</evidence>
<protein>
    <submittedName>
        <fullName evidence="3">Uncharacterized protein</fullName>
    </submittedName>
</protein>
<keyword evidence="2" id="KW-0472">Membrane</keyword>
<dbReference type="OrthoDB" id="1894747at2759"/>
<organism evidence="3 4">
    <name type="scientific">Eragrostis curvula</name>
    <name type="common">weeping love grass</name>
    <dbReference type="NCBI Taxonomy" id="38414"/>
    <lineage>
        <taxon>Eukaryota</taxon>
        <taxon>Viridiplantae</taxon>
        <taxon>Streptophyta</taxon>
        <taxon>Embryophyta</taxon>
        <taxon>Tracheophyta</taxon>
        <taxon>Spermatophyta</taxon>
        <taxon>Magnoliopsida</taxon>
        <taxon>Liliopsida</taxon>
        <taxon>Poales</taxon>
        <taxon>Poaceae</taxon>
        <taxon>PACMAD clade</taxon>
        <taxon>Chloridoideae</taxon>
        <taxon>Eragrostideae</taxon>
        <taxon>Eragrostidinae</taxon>
        <taxon>Eragrostis</taxon>
    </lineage>
</organism>
<evidence type="ECO:0000313" key="3">
    <source>
        <dbReference type="EMBL" id="TVU33696.1"/>
    </source>
</evidence>
<name>A0A5J9VCJ9_9POAL</name>
<dbReference type="EMBL" id="RWGY01000011">
    <property type="protein sequence ID" value="TVU33696.1"/>
    <property type="molecule type" value="Genomic_DNA"/>
</dbReference>
<dbReference type="Gramene" id="TVU33696">
    <property type="protein sequence ID" value="TVU33696"/>
    <property type="gene ID" value="EJB05_25529"/>
</dbReference>